<dbReference type="InterPro" id="IPR038396">
    <property type="entry name" value="SpoIIAA-like_sf"/>
</dbReference>
<dbReference type="RefSeq" id="WP_258848427.1">
    <property type="nucleotide sequence ID" value="NZ_JANUGX010000068.1"/>
</dbReference>
<sequence length="124" mass="14441">MLNSQLWIEPLGNVVVVRVRGELTESLLKEIHERVIQLLRDTEYTRVLYDALEMESPDIDIALLQEKLNEKTKQLFADQSLRKAILVSNTRLGYLSRIAFGQFGEGDYRVFYNDLSHALQWLET</sequence>
<evidence type="ECO:0008006" key="3">
    <source>
        <dbReference type="Google" id="ProtNLM"/>
    </source>
</evidence>
<accession>A0ABT2AEP1</accession>
<gene>
    <name evidence="1" type="ORF">NX782_26135</name>
</gene>
<reference evidence="1 2" key="1">
    <citation type="submission" date="2022-08" db="EMBL/GenBank/DDBJ databases">
        <title>Reclassification of Massilia species as members of the genera Telluria, Duganella, Pseudoduganella, Mokoshia gen. nov. and Zemynaea gen. nov. using orthogonal and non-orthogonal genome-based approaches.</title>
        <authorList>
            <person name="Bowman J.P."/>
        </authorList>
    </citation>
    <scope>NUCLEOTIDE SEQUENCE [LARGE SCALE GENOMIC DNA]</scope>
    <source>
        <strain evidence="1 2">LMG 28164</strain>
    </source>
</reference>
<comment type="caution">
    <text evidence="1">The sequence shown here is derived from an EMBL/GenBank/DDBJ whole genome shotgun (WGS) entry which is preliminary data.</text>
</comment>
<evidence type="ECO:0000313" key="2">
    <source>
        <dbReference type="Proteomes" id="UP001205560"/>
    </source>
</evidence>
<name>A0ABT2AEP1_9BURK</name>
<evidence type="ECO:0000313" key="1">
    <source>
        <dbReference type="EMBL" id="MCS0592661.1"/>
    </source>
</evidence>
<keyword evidence="2" id="KW-1185">Reference proteome</keyword>
<dbReference type="EMBL" id="JANUGX010000068">
    <property type="protein sequence ID" value="MCS0592661.1"/>
    <property type="molecule type" value="Genomic_DNA"/>
</dbReference>
<dbReference type="SUPFAM" id="SSF52091">
    <property type="entry name" value="SpoIIaa-like"/>
    <property type="match status" value="1"/>
</dbReference>
<protein>
    <recommendedName>
        <fullName evidence="3">STAS/SEC14 domain-containing protein</fullName>
    </recommendedName>
</protein>
<dbReference type="Gene3D" id="3.40.50.10600">
    <property type="entry name" value="SpoIIaa-like domains"/>
    <property type="match status" value="1"/>
</dbReference>
<organism evidence="1 2">
    <name type="scientific">Massilia norwichensis</name>
    <dbReference type="NCBI Taxonomy" id="1442366"/>
    <lineage>
        <taxon>Bacteria</taxon>
        <taxon>Pseudomonadati</taxon>
        <taxon>Pseudomonadota</taxon>
        <taxon>Betaproteobacteria</taxon>
        <taxon>Burkholderiales</taxon>
        <taxon>Oxalobacteraceae</taxon>
        <taxon>Telluria group</taxon>
        <taxon>Massilia</taxon>
    </lineage>
</organism>
<dbReference type="Proteomes" id="UP001205560">
    <property type="component" value="Unassembled WGS sequence"/>
</dbReference>
<proteinExistence type="predicted"/>
<dbReference type="InterPro" id="IPR021866">
    <property type="entry name" value="SpoIIAA-like"/>
</dbReference>
<dbReference type="Pfam" id="PF11964">
    <property type="entry name" value="SpoIIAA-like"/>
    <property type="match status" value="1"/>
</dbReference>
<dbReference type="InterPro" id="IPR036513">
    <property type="entry name" value="STAS_dom_sf"/>
</dbReference>